<accession>A0A3G3K4P2</accession>
<organism evidence="3 4">
    <name type="scientific">Cohnella candidum</name>
    <dbReference type="NCBI Taxonomy" id="2674991"/>
    <lineage>
        <taxon>Bacteria</taxon>
        <taxon>Bacillati</taxon>
        <taxon>Bacillota</taxon>
        <taxon>Bacilli</taxon>
        <taxon>Bacillales</taxon>
        <taxon>Paenibacillaceae</taxon>
        <taxon>Cohnella</taxon>
    </lineage>
</organism>
<evidence type="ECO:0000313" key="4">
    <source>
        <dbReference type="Proteomes" id="UP000269097"/>
    </source>
</evidence>
<proteinExistence type="predicted"/>
<keyword evidence="4" id="KW-1185">Reference proteome</keyword>
<dbReference type="Proteomes" id="UP000269097">
    <property type="component" value="Chromosome"/>
</dbReference>
<dbReference type="AlphaFoldDB" id="A0A3G3K4P2"/>
<feature type="transmembrane region" description="Helical" evidence="1">
    <location>
        <begin position="68"/>
        <end position="89"/>
    </location>
</feature>
<feature type="transmembrane region" description="Helical" evidence="1">
    <location>
        <begin position="332"/>
        <end position="351"/>
    </location>
</feature>
<evidence type="ECO:0000259" key="2">
    <source>
        <dbReference type="Pfam" id="PF07670"/>
    </source>
</evidence>
<gene>
    <name evidence="3" type="ORF">EAV92_01290</name>
</gene>
<dbReference type="KEGG" id="coh:EAV92_01290"/>
<keyword evidence="1" id="KW-0812">Transmembrane</keyword>
<feature type="transmembrane region" description="Helical" evidence="1">
    <location>
        <begin position="217"/>
        <end position="238"/>
    </location>
</feature>
<dbReference type="EMBL" id="CP033433">
    <property type="protein sequence ID" value="AYQ75418.1"/>
    <property type="molecule type" value="Genomic_DNA"/>
</dbReference>
<name>A0A3G3K4P2_9BACL</name>
<feature type="transmembrane region" description="Helical" evidence="1">
    <location>
        <begin position="297"/>
        <end position="320"/>
    </location>
</feature>
<feature type="domain" description="Nucleoside transporter/FeoB GTPase Gate" evidence="2">
    <location>
        <begin position="222"/>
        <end position="319"/>
    </location>
</feature>
<evidence type="ECO:0000256" key="1">
    <source>
        <dbReference type="SAM" id="Phobius"/>
    </source>
</evidence>
<feature type="transmembrane region" description="Helical" evidence="1">
    <location>
        <begin position="137"/>
        <end position="155"/>
    </location>
</feature>
<keyword evidence="1" id="KW-0472">Membrane</keyword>
<evidence type="ECO:0000313" key="3">
    <source>
        <dbReference type="EMBL" id="AYQ75418.1"/>
    </source>
</evidence>
<dbReference type="InterPro" id="IPR011642">
    <property type="entry name" value="Gate_dom"/>
</dbReference>
<dbReference type="Pfam" id="PF07670">
    <property type="entry name" value="Gate"/>
    <property type="match status" value="2"/>
</dbReference>
<feature type="transmembrane region" description="Helical" evidence="1">
    <location>
        <begin position="37"/>
        <end position="61"/>
    </location>
</feature>
<reference evidence="3 4" key="1">
    <citation type="submission" date="2018-10" db="EMBL/GenBank/DDBJ databases">
        <title>Genome Sequence of Cohnella sp.</title>
        <authorList>
            <person name="Srinivasan S."/>
            <person name="Kim M.K."/>
        </authorList>
    </citation>
    <scope>NUCLEOTIDE SEQUENCE [LARGE SCALE GENOMIC DNA]</scope>
    <source>
        <strain evidence="3 4">18JY8-7</strain>
    </source>
</reference>
<feature type="domain" description="Nucleoside transporter/FeoB GTPase Gate" evidence="2">
    <location>
        <begin position="33"/>
        <end position="101"/>
    </location>
</feature>
<protein>
    <submittedName>
        <fullName evidence="3">Sporulation integral membrane protein YlbJ</fullName>
    </submittedName>
</protein>
<feature type="transmembrane region" description="Helical" evidence="1">
    <location>
        <begin position="371"/>
        <end position="395"/>
    </location>
</feature>
<sequence>MGGTALLIGGLALAMPEVALEASLRGVKVWWEVLFPALFPFFVLSELLLGFGIVHLAGTLLDPLMRPLFRIPGAGGFVVAMGFASGYPVGARLTSRLMEQNLVNRAQGERLVEMTTTSDPIFLIGAVSVGFFGRPEAVPVLAAAHYGGAMLLGILGRWRKDPEETGAIESTTTSAAVTGHPRRGSRVRRAFSAMHEARIADGRPFGVLLQQSLQSSLALMMIVGGLVVFFSAALDLLLHSGLLALFRDTVSWILAAVGMPGELSSSFVQGMFEVTLGARAAAQTADGGSLLPLVDRLAMAAFVLSWAGLSVHAQVAGLMSKTGWRYGPFARTRFLHGVAAAAGVYLIWPLFRFGEAASVPAWWPAAGDTPLTLAAWPPLMAAAVLSLLIAAGLAARAASSLKRRILNK</sequence>
<keyword evidence="1" id="KW-1133">Transmembrane helix</keyword>